<keyword evidence="4" id="KW-0238">DNA-binding</keyword>
<dbReference type="GO" id="GO:0003677">
    <property type="term" value="F:DNA binding"/>
    <property type="evidence" value="ECO:0007669"/>
    <property type="project" value="UniProtKB-KW"/>
</dbReference>
<dbReference type="AlphaFoldDB" id="A1ANQ4"/>
<feature type="region of interest" description="Disordered" evidence="7">
    <location>
        <begin position="92"/>
        <end position="113"/>
    </location>
</feature>
<organism evidence="8 9">
    <name type="scientific">Pelobacter propionicus (strain DSM 2379 / NBRC 103807 / OttBd1)</name>
    <dbReference type="NCBI Taxonomy" id="338966"/>
    <lineage>
        <taxon>Bacteria</taxon>
        <taxon>Pseudomonadati</taxon>
        <taxon>Thermodesulfobacteriota</taxon>
        <taxon>Desulfuromonadia</taxon>
        <taxon>Desulfuromonadales</taxon>
        <taxon>Desulfuromonadaceae</taxon>
        <taxon>Pelobacter</taxon>
    </lineage>
</organism>
<dbReference type="eggNOG" id="COG4453">
    <property type="taxonomic scope" value="Bacteria"/>
</dbReference>
<sequence>MYLTIGVLLPVSKEREGTMPSTSPETDSRTCAVNLRVRGDIRALIDRAAKTQGKTRSDFMIDAARRAAEDAVLDQTLVRVDRETYEHFLQALDHPPSGEGFNRLMQASRPWEP</sequence>
<reference evidence="8 9" key="1">
    <citation type="submission" date="2006-10" db="EMBL/GenBank/DDBJ databases">
        <title>Complete sequence of chromosome of Pelobacter propionicus DSM 2379.</title>
        <authorList>
            <consortium name="US DOE Joint Genome Institute"/>
            <person name="Copeland A."/>
            <person name="Lucas S."/>
            <person name="Lapidus A."/>
            <person name="Barry K."/>
            <person name="Detter J.C."/>
            <person name="Glavina del Rio T."/>
            <person name="Hammon N."/>
            <person name="Israni S."/>
            <person name="Dalin E."/>
            <person name="Tice H."/>
            <person name="Pitluck S."/>
            <person name="Saunders E."/>
            <person name="Brettin T."/>
            <person name="Bruce D."/>
            <person name="Han C."/>
            <person name="Tapia R."/>
            <person name="Schmutz J."/>
            <person name="Larimer F."/>
            <person name="Land M."/>
            <person name="Hauser L."/>
            <person name="Kyrpides N."/>
            <person name="Kim E."/>
            <person name="Lovley D."/>
            <person name="Richardson P."/>
        </authorList>
    </citation>
    <scope>NUCLEOTIDE SEQUENCE [LARGE SCALE GENOMIC DNA]</scope>
    <source>
        <strain evidence="9">DSM 2379 / NBRC 103807 / OttBd1</strain>
    </source>
</reference>
<dbReference type="InterPro" id="IPR010985">
    <property type="entry name" value="Ribbon_hlx_hlx"/>
</dbReference>
<dbReference type="PANTHER" id="PTHR35401:SF1">
    <property type="entry name" value="CYTOPLASMIC PROTEIN"/>
    <property type="match status" value="1"/>
</dbReference>
<dbReference type="SUPFAM" id="SSF47598">
    <property type="entry name" value="Ribbon-helix-helix"/>
    <property type="match status" value="1"/>
</dbReference>
<comment type="similarity">
    <text evidence="6">Belongs to the TacA antitoxin family.</text>
</comment>
<evidence type="ECO:0000256" key="3">
    <source>
        <dbReference type="ARBA" id="ARBA00023015"/>
    </source>
</evidence>
<dbReference type="Gene3D" id="1.20.5.780">
    <property type="entry name" value="Single helix bin"/>
    <property type="match status" value="1"/>
</dbReference>
<protein>
    <submittedName>
        <fullName evidence="8">Uncharacterized protein</fullName>
    </submittedName>
</protein>
<keyword evidence="2" id="KW-1277">Toxin-antitoxin system</keyword>
<dbReference type="PANTHER" id="PTHR35401">
    <property type="entry name" value="COPG FAMILY HELIX-TURN-HELIX PROTEIN-RELATED-RELATED"/>
    <property type="match status" value="1"/>
</dbReference>
<evidence type="ECO:0000256" key="2">
    <source>
        <dbReference type="ARBA" id="ARBA00022649"/>
    </source>
</evidence>
<evidence type="ECO:0000313" key="8">
    <source>
        <dbReference type="EMBL" id="ABK98974.1"/>
    </source>
</evidence>
<name>A1ANQ4_PELPD</name>
<dbReference type="STRING" id="338966.Ppro_1355"/>
<evidence type="ECO:0000256" key="1">
    <source>
        <dbReference type="ARBA" id="ARBA00022491"/>
    </source>
</evidence>
<keyword evidence="9" id="KW-1185">Reference proteome</keyword>
<keyword evidence="5" id="KW-0804">Transcription</keyword>
<dbReference type="HOGENOM" id="CLU_152494_1_1_7"/>
<dbReference type="GO" id="GO:0006355">
    <property type="term" value="P:regulation of DNA-templated transcription"/>
    <property type="evidence" value="ECO:0007669"/>
    <property type="project" value="InterPro"/>
</dbReference>
<evidence type="ECO:0000256" key="7">
    <source>
        <dbReference type="SAM" id="MobiDB-lite"/>
    </source>
</evidence>
<dbReference type="Pfam" id="PF08681">
    <property type="entry name" value="TacA1"/>
    <property type="match status" value="1"/>
</dbReference>
<accession>A1ANQ4</accession>
<keyword evidence="3" id="KW-0805">Transcription regulation</keyword>
<evidence type="ECO:0000313" key="9">
    <source>
        <dbReference type="Proteomes" id="UP000006732"/>
    </source>
</evidence>
<dbReference type="InterPro" id="IPR014795">
    <property type="entry name" value="TacA_1-like"/>
</dbReference>
<evidence type="ECO:0000256" key="4">
    <source>
        <dbReference type="ARBA" id="ARBA00023125"/>
    </source>
</evidence>
<gene>
    <name evidence="8" type="ordered locus">Ppro_1355</name>
</gene>
<evidence type="ECO:0000256" key="5">
    <source>
        <dbReference type="ARBA" id="ARBA00023163"/>
    </source>
</evidence>
<dbReference type="KEGG" id="ppd:Ppro_1355"/>
<evidence type="ECO:0000256" key="6">
    <source>
        <dbReference type="ARBA" id="ARBA00049988"/>
    </source>
</evidence>
<proteinExistence type="inferred from homology"/>
<keyword evidence="1" id="KW-0678">Repressor</keyword>
<dbReference type="Proteomes" id="UP000006732">
    <property type="component" value="Chromosome"/>
</dbReference>
<dbReference type="EMBL" id="CP000482">
    <property type="protein sequence ID" value="ABK98974.1"/>
    <property type="molecule type" value="Genomic_DNA"/>
</dbReference>